<dbReference type="OrthoDB" id="1522859at2"/>
<dbReference type="Pfam" id="PF03544">
    <property type="entry name" value="TonB_C"/>
    <property type="match status" value="1"/>
</dbReference>
<name>A0A238ZXY1_9FLAO</name>
<dbReference type="CDD" id="cd07341">
    <property type="entry name" value="M56_BlaR1_MecR1_like"/>
    <property type="match status" value="1"/>
</dbReference>
<feature type="transmembrane region" description="Helical" evidence="1">
    <location>
        <begin position="6"/>
        <end position="22"/>
    </location>
</feature>
<dbReference type="SUPFAM" id="SSF74653">
    <property type="entry name" value="TolA/TonB C-terminal domain"/>
    <property type="match status" value="1"/>
</dbReference>
<dbReference type="PANTHER" id="PTHR34978:SF3">
    <property type="entry name" value="SLR0241 PROTEIN"/>
    <property type="match status" value="1"/>
</dbReference>
<keyword evidence="1" id="KW-0812">Transmembrane</keyword>
<dbReference type="AlphaFoldDB" id="A0A238ZXY1"/>
<dbReference type="PANTHER" id="PTHR34978">
    <property type="entry name" value="POSSIBLE SENSOR-TRANSDUCER PROTEIN BLAR"/>
    <property type="match status" value="1"/>
</dbReference>
<feature type="transmembrane region" description="Helical" evidence="1">
    <location>
        <begin position="275"/>
        <end position="292"/>
    </location>
</feature>
<keyword evidence="5" id="KW-1185">Reference proteome</keyword>
<dbReference type="Pfam" id="PF05569">
    <property type="entry name" value="Peptidase_M56"/>
    <property type="match status" value="1"/>
</dbReference>
<feature type="domain" description="Peptidase M56" evidence="3">
    <location>
        <begin position="36"/>
        <end position="264"/>
    </location>
</feature>
<evidence type="ECO:0000256" key="1">
    <source>
        <dbReference type="SAM" id="Phobius"/>
    </source>
</evidence>
<evidence type="ECO:0000259" key="2">
    <source>
        <dbReference type="Pfam" id="PF03544"/>
    </source>
</evidence>
<evidence type="ECO:0000313" key="4">
    <source>
        <dbReference type="EMBL" id="SNR87992.1"/>
    </source>
</evidence>
<keyword evidence="1" id="KW-1133">Transmembrane helix</keyword>
<organism evidence="4 5">
    <name type="scientific">Dokdonia pacifica</name>
    <dbReference type="NCBI Taxonomy" id="1627892"/>
    <lineage>
        <taxon>Bacteria</taxon>
        <taxon>Pseudomonadati</taxon>
        <taxon>Bacteroidota</taxon>
        <taxon>Flavobacteriia</taxon>
        <taxon>Flavobacteriales</taxon>
        <taxon>Flavobacteriaceae</taxon>
        <taxon>Dokdonia</taxon>
    </lineage>
</organism>
<dbReference type="RefSeq" id="WP_089371832.1">
    <property type="nucleotide sequence ID" value="NZ_BMEP01000007.1"/>
</dbReference>
<keyword evidence="1" id="KW-0472">Membrane</keyword>
<accession>A0A238ZXY1</accession>
<evidence type="ECO:0000259" key="3">
    <source>
        <dbReference type="Pfam" id="PF05569"/>
    </source>
</evidence>
<evidence type="ECO:0000313" key="5">
    <source>
        <dbReference type="Proteomes" id="UP000198379"/>
    </source>
</evidence>
<feature type="transmembrane region" description="Helical" evidence="1">
    <location>
        <begin position="98"/>
        <end position="119"/>
    </location>
</feature>
<proteinExistence type="predicted"/>
<gene>
    <name evidence="4" type="ORF">SAMN06265376_1045</name>
</gene>
<dbReference type="GO" id="GO:0055085">
    <property type="term" value="P:transmembrane transport"/>
    <property type="evidence" value="ECO:0007669"/>
    <property type="project" value="InterPro"/>
</dbReference>
<dbReference type="EMBL" id="FZNY01000004">
    <property type="protein sequence ID" value="SNR87992.1"/>
    <property type="molecule type" value="Genomic_DNA"/>
</dbReference>
<dbReference type="InterPro" id="IPR052173">
    <property type="entry name" value="Beta-lactam_resp_regulator"/>
</dbReference>
<dbReference type="Gene3D" id="3.30.1150.10">
    <property type="match status" value="1"/>
</dbReference>
<dbReference type="InterPro" id="IPR008756">
    <property type="entry name" value="Peptidase_M56"/>
</dbReference>
<feature type="transmembrane region" description="Helical" evidence="1">
    <location>
        <begin position="34"/>
        <end position="51"/>
    </location>
</feature>
<protein>
    <submittedName>
        <fullName evidence="4">Signal transducer regulating beta-lactamase production, contains metallopeptidase domain</fullName>
    </submittedName>
</protein>
<reference evidence="4 5" key="1">
    <citation type="submission" date="2017-06" db="EMBL/GenBank/DDBJ databases">
        <authorList>
            <person name="Kim H.J."/>
            <person name="Triplett B.A."/>
        </authorList>
    </citation>
    <scope>NUCLEOTIDE SEQUENCE [LARGE SCALE GENOMIC DNA]</scope>
    <source>
        <strain evidence="4 5">DSM 25597</strain>
    </source>
</reference>
<sequence length="529" mass="59855">MIHYILQIVAYQLLFLVVYDVFLKKETFFNWNRCYLLITPILSFILPFIQIDAIRETVPASYTITLPEVLLQTSLTDTTLNGGMLDEVVLTGTKPINFITWILTIWVVGMILSLGYFAYKIIKIQLLKNKGTLQQIGALQIITLPNSDTAFSFFNTIFLGANLSEIQRDNIMLHETIHIKEGHSLDMLFFEVLRIVCWFNPLVYIYQNKMMLLQEYTADAKVVSQNGKKSYYQSLLSQVFKTENISFINTFFNHSLIKKRIIMLQKAKSNQVSQLKYLVLVPLIFGILIYTSCSNDNSLETPTEANIESLSYELAKGEDLEGEKLKTHQAYEAFLIANPDYVGWTSINEEGTKLSYSVHKLSEGKPEGYAELTYNKGDESYTVYMNLGTPKAPPTDDITMIKETVINPEAGDDIPFAIIDQVPVFPNCTGTNEERKECMSNSISKHVNRGFDTSLATTLGLTGVNRIFASFKIDKNGNVVNIRTRAPHPALETETKRVLETLPQMQPGEQDGQPVGVLYSLPITFKIQS</sequence>
<feature type="domain" description="TonB C-terminal" evidence="2">
    <location>
        <begin position="467"/>
        <end position="527"/>
    </location>
</feature>
<dbReference type="InterPro" id="IPR037682">
    <property type="entry name" value="TonB_C"/>
</dbReference>
<dbReference type="Proteomes" id="UP000198379">
    <property type="component" value="Unassembled WGS sequence"/>
</dbReference>